<dbReference type="SMART" id="SM00995">
    <property type="entry name" value="AD"/>
    <property type="match status" value="1"/>
</dbReference>
<dbReference type="InterPro" id="IPR039683">
    <property type="entry name" value="Lsm12-like"/>
</dbReference>
<gene>
    <name evidence="2" type="ORF">KLLA0_F24266g</name>
</gene>
<feature type="domain" description="AD" evidence="1">
    <location>
        <begin position="81"/>
        <end position="179"/>
    </location>
</feature>
<dbReference type="AlphaFoldDB" id="Q6CIS8"/>
<dbReference type="PROSITE" id="PS52001">
    <property type="entry name" value="AD"/>
    <property type="match status" value="1"/>
</dbReference>
<name>Q6CIS8_KLULA</name>
<dbReference type="InterPro" id="IPR019181">
    <property type="entry name" value="LSM12_ABD"/>
</dbReference>
<keyword evidence="3" id="KW-1185">Reference proteome</keyword>
<dbReference type="STRING" id="284590.Q6CIS8"/>
<dbReference type="InterPro" id="IPR016521">
    <property type="entry name" value="RNA-processing_Lsm12"/>
</dbReference>
<dbReference type="PIRSF" id="PIRSF007783">
    <property type="entry name" value="UCP007783_YHR121w"/>
    <property type="match status" value="1"/>
</dbReference>
<sequence length="185" mass="20775">MSISLENILGLKVKITDVLDHVTQGKVYSFNSNNDTITLIVGKKNKAYTFEIIQTSFIKHLELVGEKANPSSFKKDHVKPSYVDLDRVKNALAKTIDTAAKKEMSIGKNVSYEGQFIFDLIHKTISDIVWKGKSIVVLDELEINPPYQLGSIKPLQGRTDVKSKELIDKIVESAWNKLENERKGG</sequence>
<evidence type="ECO:0000313" key="3">
    <source>
        <dbReference type="Proteomes" id="UP000000598"/>
    </source>
</evidence>
<dbReference type="Proteomes" id="UP000000598">
    <property type="component" value="Chromosome F"/>
</dbReference>
<dbReference type="InterPro" id="IPR047574">
    <property type="entry name" value="AD"/>
</dbReference>
<dbReference type="InParanoid" id="Q6CIS8"/>
<reference evidence="2 3" key="1">
    <citation type="journal article" date="2004" name="Nature">
        <title>Genome evolution in yeasts.</title>
        <authorList>
            <consortium name="Genolevures"/>
            <person name="Dujon B."/>
            <person name="Sherman D."/>
            <person name="Fischer G."/>
            <person name="Durrens P."/>
            <person name="Casaregola S."/>
            <person name="Lafontaine I."/>
            <person name="de Montigny J."/>
            <person name="Marck C."/>
            <person name="Neuveglise C."/>
            <person name="Talla E."/>
            <person name="Goffard N."/>
            <person name="Frangeul L."/>
            <person name="Aigle M."/>
            <person name="Anthouard V."/>
            <person name="Babour A."/>
            <person name="Barbe V."/>
            <person name="Barnay S."/>
            <person name="Blanchin S."/>
            <person name="Beckerich J.M."/>
            <person name="Beyne E."/>
            <person name="Bleykasten C."/>
            <person name="Boisrame A."/>
            <person name="Boyer J."/>
            <person name="Cattolico L."/>
            <person name="Confanioleri F."/>
            <person name="de Daruvar A."/>
            <person name="Despons L."/>
            <person name="Fabre E."/>
            <person name="Fairhead C."/>
            <person name="Ferry-Dumazet H."/>
            <person name="Groppi A."/>
            <person name="Hantraye F."/>
            <person name="Hennequin C."/>
            <person name="Jauniaux N."/>
            <person name="Joyet P."/>
            <person name="Kachouri R."/>
            <person name="Kerrest A."/>
            <person name="Koszul R."/>
            <person name="Lemaire M."/>
            <person name="Lesur I."/>
            <person name="Ma L."/>
            <person name="Muller H."/>
            <person name="Nicaud J.M."/>
            <person name="Nikolski M."/>
            <person name="Oztas S."/>
            <person name="Ozier-Kalogeropoulos O."/>
            <person name="Pellenz S."/>
            <person name="Potier S."/>
            <person name="Richard G.F."/>
            <person name="Straub M.L."/>
            <person name="Suleau A."/>
            <person name="Swennene D."/>
            <person name="Tekaia F."/>
            <person name="Wesolowski-Louvel M."/>
            <person name="Westhof E."/>
            <person name="Wirth B."/>
            <person name="Zeniou-Meyer M."/>
            <person name="Zivanovic I."/>
            <person name="Bolotin-Fukuhara M."/>
            <person name="Thierry A."/>
            <person name="Bouchier C."/>
            <person name="Caudron B."/>
            <person name="Scarpelli C."/>
            <person name="Gaillardin C."/>
            <person name="Weissenbach J."/>
            <person name="Wincker P."/>
            <person name="Souciet J.L."/>
        </authorList>
    </citation>
    <scope>NUCLEOTIDE SEQUENCE [LARGE SCALE GENOMIC DNA]</scope>
    <source>
        <strain evidence="3">ATCC 8585 / CBS 2359 / DSM 70799 / NBRC 1267 / NRRL Y-1140 / WM37</strain>
    </source>
</reference>
<protein>
    <submittedName>
        <fullName evidence="2">KLLA0F24266p</fullName>
    </submittedName>
</protein>
<evidence type="ECO:0000259" key="1">
    <source>
        <dbReference type="PROSITE" id="PS52001"/>
    </source>
</evidence>
<proteinExistence type="predicted"/>
<dbReference type="KEGG" id="kla:KLLA0_F24266g"/>
<dbReference type="HOGENOM" id="CLU_073383_1_1_1"/>
<dbReference type="EMBL" id="CR382126">
    <property type="protein sequence ID" value="CAG98869.1"/>
    <property type="molecule type" value="Genomic_DNA"/>
</dbReference>
<dbReference type="FunCoup" id="Q6CIS8">
    <property type="interactions" value="727"/>
</dbReference>
<evidence type="ECO:0000313" key="2">
    <source>
        <dbReference type="EMBL" id="CAG98869.1"/>
    </source>
</evidence>
<dbReference type="Pfam" id="PF09793">
    <property type="entry name" value="AD"/>
    <property type="match status" value="1"/>
</dbReference>
<dbReference type="eggNOG" id="KOG4401">
    <property type="taxonomic scope" value="Eukaryota"/>
</dbReference>
<accession>Q6CIS8</accession>
<dbReference type="PaxDb" id="284590-Q6CIS8"/>
<organism evidence="2 3">
    <name type="scientific">Kluyveromyces lactis (strain ATCC 8585 / CBS 2359 / DSM 70799 / NBRC 1267 / NRRL Y-1140 / WM37)</name>
    <name type="common">Yeast</name>
    <name type="synonym">Candida sphaerica</name>
    <dbReference type="NCBI Taxonomy" id="284590"/>
    <lineage>
        <taxon>Eukaryota</taxon>
        <taxon>Fungi</taxon>
        <taxon>Dikarya</taxon>
        <taxon>Ascomycota</taxon>
        <taxon>Saccharomycotina</taxon>
        <taxon>Saccharomycetes</taxon>
        <taxon>Saccharomycetales</taxon>
        <taxon>Saccharomycetaceae</taxon>
        <taxon>Kluyveromyces</taxon>
    </lineage>
</organism>
<dbReference type="OMA" id="FEGELYC"/>
<dbReference type="PANTHER" id="PTHR13542">
    <property type="entry name" value="LSM12 HOMOLOG"/>
    <property type="match status" value="1"/>
</dbReference>